<dbReference type="Pfam" id="PF21834">
    <property type="entry name" value="DUF6894"/>
    <property type="match status" value="1"/>
</dbReference>
<name>A0A370KF04_9HYPH</name>
<evidence type="ECO:0000313" key="3">
    <source>
        <dbReference type="Proteomes" id="UP000254939"/>
    </source>
</evidence>
<dbReference type="RefSeq" id="WP_016556092.1">
    <property type="nucleotide sequence ID" value="NZ_KZ857269.1"/>
</dbReference>
<dbReference type="Proteomes" id="UP000254939">
    <property type="component" value="Unassembled WGS sequence"/>
</dbReference>
<feature type="domain" description="DUF6894" evidence="1">
    <location>
        <begin position="3"/>
        <end position="70"/>
    </location>
</feature>
<accession>A0A370KF04</accession>
<proteinExistence type="predicted"/>
<organism evidence="2 3">
    <name type="scientific">Rhizobium grahamii</name>
    <dbReference type="NCBI Taxonomy" id="1120045"/>
    <lineage>
        <taxon>Bacteria</taxon>
        <taxon>Pseudomonadati</taxon>
        <taxon>Pseudomonadota</taxon>
        <taxon>Alphaproteobacteria</taxon>
        <taxon>Hyphomicrobiales</taxon>
        <taxon>Rhizobiaceae</taxon>
        <taxon>Rhizobium/Agrobacterium group</taxon>
        <taxon>Rhizobium</taxon>
    </lineage>
</organism>
<evidence type="ECO:0000259" key="1">
    <source>
        <dbReference type="Pfam" id="PF21834"/>
    </source>
</evidence>
<comment type="caution">
    <text evidence="2">The sequence shown here is derived from an EMBL/GenBank/DDBJ whole genome shotgun (WGS) entry which is preliminary data.</text>
</comment>
<evidence type="ECO:0000313" key="2">
    <source>
        <dbReference type="EMBL" id="RDJ02908.1"/>
    </source>
</evidence>
<reference evidence="2 3" key="1">
    <citation type="submission" date="2017-03" db="EMBL/GenBank/DDBJ databases">
        <title>Genome analysis of Rhizobial strains effectives or ineffectives for nitrogen fixation isolated from bean seeds.</title>
        <authorList>
            <person name="Peralta H."/>
            <person name="Aguilar-Vera A."/>
            <person name="Mora Y."/>
            <person name="Vargas-Lagunas C."/>
            <person name="Girard L."/>
            <person name="Mora J."/>
        </authorList>
    </citation>
    <scope>NUCLEOTIDE SEQUENCE [LARGE SCALE GENOMIC DNA]</scope>
    <source>
        <strain evidence="2 3">CCGM3</strain>
    </source>
</reference>
<dbReference type="EMBL" id="NAAC01000045">
    <property type="protein sequence ID" value="RDJ02908.1"/>
    <property type="molecule type" value="Genomic_DNA"/>
</dbReference>
<gene>
    <name evidence="2" type="ORF">B5K06_30815</name>
</gene>
<dbReference type="AlphaFoldDB" id="A0A370KF04"/>
<protein>
    <recommendedName>
        <fullName evidence="1">DUF6894 domain-containing protein</fullName>
    </recommendedName>
</protein>
<dbReference type="InterPro" id="IPR054189">
    <property type="entry name" value="DUF6894"/>
</dbReference>
<dbReference type="OrthoDB" id="8021130at2"/>
<sequence length="77" mass="8625">MARFYSHIRMQEGFDPNYEGIEIRSGDGVAVAVSIARRMVSELLANHEPIDEMIFEIADATEALVAELPFHCCAQLQ</sequence>